<sequence length="387" mass="43245">MTTAINLNSTTTTQATIFDPTQAPIVRLVSTTEVTTSTEVIETIATANFAISLDTILKNAGSLLGFLEKTTSVLTPLPIPQSTLQQLPPQPQQLHGCLIAGHLIMWHPASFHTLSEYSGPDEIVLGNGPTHGHNSHNEPETPLPKPNEFCIYLNPTNDNTTSSSIPPCCPRPSPTQQIPIQIPSIPSTPTTPSPSTPTTQNNQSDPASPQTAPQQPPLSSPAQSSPSPVQSPNPSPPPSPPPPHRPRKPNPNDIYQELHVCELRLFSKPNLTLLVTKKFQKFGLYKHEFASYDQKLYVVHPVDPQWIHEISFEELKWESLEKTREEYTFFHNNYFKHDAAVIPYPRSEYGQYGRFDVDTNKGEKGRFMYSNMWYFLHDCLDVNHLDE</sequence>
<evidence type="ECO:0000256" key="1">
    <source>
        <dbReference type="SAM" id="MobiDB-lite"/>
    </source>
</evidence>
<dbReference type="AlphaFoldDB" id="A0AAU9PIJ4"/>
<evidence type="ECO:0000313" key="3">
    <source>
        <dbReference type="Proteomes" id="UP001157418"/>
    </source>
</evidence>
<feature type="compositionally biased region" description="Pro residues" evidence="1">
    <location>
        <begin position="229"/>
        <end position="243"/>
    </location>
</feature>
<organism evidence="2 3">
    <name type="scientific">Lactuca virosa</name>
    <dbReference type="NCBI Taxonomy" id="75947"/>
    <lineage>
        <taxon>Eukaryota</taxon>
        <taxon>Viridiplantae</taxon>
        <taxon>Streptophyta</taxon>
        <taxon>Embryophyta</taxon>
        <taxon>Tracheophyta</taxon>
        <taxon>Spermatophyta</taxon>
        <taxon>Magnoliopsida</taxon>
        <taxon>eudicotyledons</taxon>
        <taxon>Gunneridae</taxon>
        <taxon>Pentapetalae</taxon>
        <taxon>asterids</taxon>
        <taxon>campanulids</taxon>
        <taxon>Asterales</taxon>
        <taxon>Asteraceae</taxon>
        <taxon>Cichorioideae</taxon>
        <taxon>Cichorieae</taxon>
        <taxon>Lactucinae</taxon>
        <taxon>Lactuca</taxon>
    </lineage>
</organism>
<gene>
    <name evidence="2" type="ORF">LVIROSA_LOCUS35594</name>
</gene>
<feature type="compositionally biased region" description="Low complexity" evidence="1">
    <location>
        <begin position="196"/>
        <end position="213"/>
    </location>
</feature>
<keyword evidence="3" id="KW-1185">Reference proteome</keyword>
<comment type="caution">
    <text evidence="2">The sequence shown here is derived from an EMBL/GenBank/DDBJ whole genome shotgun (WGS) entry which is preliminary data.</text>
</comment>
<evidence type="ECO:0000313" key="2">
    <source>
        <dbReference type="EMBL" id="CAH1450158.1"/>
    </source>
</evidence>
<dbReference type="Proteomes" id="UP001157418">
    <property type="component" value="Unassembled WGS sequence"/>
</dbReference>
<proteinExistence type="predicted"/>
<dbReference type="PANTHER" id="PTHR45463">
    <property type="entry name" value="OS09G0392200 PROTEIN"/>
    <property type="match status" value="1"/>
</dbReference>
<feature type="compositionally biased region" description="Low complexity" evidence="1">
    <location>
        <begin position="174"/>
        <end position="188"/>
    </location>
</feature>
<name>A0AAU9PIJ4_9ASTR</name>
<dbReference type="EMBL" id="CAKMRJ010005634">
    <property type="protein sequence ID" value="CAH1450158.1"/>
    <property type="molecule type" value="Genomic_DNA"/>
</dbReference>
<accession>A0AAU9PIJ4</accession>
<dbReference type="PRINTS" id="PR01217">
    <property type="entry name" value="PRICHEXTENSN"/>
</dbReference>
<dbReference type="PANTHER" id="PTHR45463:SF8">
    <property type="entry name" value="OS09G0392200 PROTEIN"/>
    <property type="match status" value="1"/>
</dbReference>
<feature type="region of interest" description="Disordered" evidence="1">
    <location>
        <begin position="122"/>
        <end position="253"/>
    </location>
</feature>
<protein>
    <submittedName>
        <fullName evidence="2">Uncharacterized protein</fullName>
    </submittedName>
</protein>
<reference evidence="2 3" key="1">
    <citation type="submission" date="2022-01" db="EMBL/GenBank/DDBJ databases">
        <authorList>
            <person name="Xiong W."/>
            <person name="Schranz E."/>
        </authorList>
    </citation>
    <scope>NUCLEOTIDE SEQUENCE [LARGE SCALE GENOMIC DNA]</scope>
</reference>